<evidence type="ECO:0000313" key="5">
    <source>
        <dbReference type="EMBL" id="MBD1394377.1"/>
    </source>
</evidence>
<dbReference type="GO" id="GO:0005737">
    <property type="term" value="C:cytoplasm"/>
    <property type="evidence" value="ECO:0007669"/>
    <property type="project" value="TreeGrafter"/>
</dbReference>
<dbReference type="EMBL" id="JACWMX010000006">
    <property type="protein sequence ID" value="MBD1394377.1"/>
    <property type="molecule type" value="Genomic_DNA"/>
</dbReference>
<dbReference type="InterPro" id="IPR023213">
    <property type="entry name" value="CAT-like_dom_sf"/>
</dbReference>
<protein>
    <submittedName>
        <fullName evidence="5">Amino acid adenylation domain-containing protein</fullName>
    </submittedName>
</protein>
<dbReference type="GO" id="GO:0003824">
    <property type="term" value="F:catalytic activity"/>
    <property type="evidence" value="ECO:0007669"/>
    <property type="project" value="InterPro"/>
</dbReference>
<dbReference type="Gene3D" id="3.40.50.1820">
    <property type="entry name" value="alpha/beta hydrolase"/>
    <property type="match status" value="1"/>
</dbReference>
<evidence type="ECO:0000256" key="2">
    <source>
        <dbReference type="ARBA" id="ARBA00022450"/>
    </source>
</evidence>
<dbReference type="Gene3D" id="3.40.50.980">
    <property type="match status" value="2"/>
</dbReference>
<dbReference type="SUPFAM" id="SSF53474">
    <property type="entry name" value="alpha/beta-Hydrolases"/>
    <property type="match status" value="1"/>
</dbReference>
<keyword evidence="3" id="KW-0597">Phosphoprotein</keyword>
<dbReference type="PANTHER" id="PTHR45527">
    <property type="entry name" value="NONRIBOSOMAL PEPTIDE SYNTHETASE"/>
    <property type="match status" value="1"/>
</dbReference>
<evidence type="ECO:0000313" key="6">
    <source>
        <dbReference type="Proteomes" id="UP000619078"/>
    </source>
</evidence>
<keyword evidence="2" id="KW-0596">Phosphopantetheine</keyword>
<comment type="caution">
    <text evidence="5">The sequence shown here is derived from an EMBL/GenBank/DDBJ whole genome shotgun (WGS) entry which is preliminary data.</text>
</comment>
<dbReference type="InterPro" id="IPR036736">
    <property type="entry name" value="ACP-like_sf"/>
</dbReference>
<sequence>MDSNSLNYELSSVEFDPFAGPGISLVAPATESQVEIWTSCLIGGSDANCAYNESVSLQLNGPFDKPAMLKALQALSDRHEALRSVFSADGKQICVYHNPEISIGYHDLTAYNADQNKLFIKNFARQNAITPMDLVNGPLFKTSILKLSGQEHYVTLLAHHIVCDGWSIGVMLQDLSKLYTAYAIGTQPILPPAPAFSEYALEESKLSEEAEYKAAEAYWLNSFKGSNHLLNVPVDNPRPALRNFKSQRADFGLDAPFVDEIKKMGRKAGASFVTTLMTAFEIFLQQITGQEEIIIGLPAAGQSAMGNYGLVGHCVNLLALRSQPDGEKPFIDYLKVRKSQVLDAYDNQQYTFGTLLKNLNIPRDASRLPLVPVVFNIDIGMDEGVSFKGLQHQYINNAREYETFEIFLNITDNKGPLTLEWSYNSQLFEAATIARMMGEFKHLLHELVKAPETLIGKLPLMHSAELFEKLKTWNNTKADYPKGKPLHQIISEVAGKNPGSIAIKFHQDELTYKQLNEKANQLAALLISSGVKPGDKVGISLDRYAELVVALLAIIKSGAVYIPLDPAFPLNRINYMLADSAAVVLLTSQKYKGQYQSNAKEILLEDVLPTLDQYPVTDPEVSVSGDDLIYILYTSGSTGMPKGVQIAHYNVVNFLYSMQKEPGMTAADKLLAVTTISFDIAGLELFLPLITGAQIVIADPAQAKDGYALLDIIKQENITVMQATPYTWRIMLESGWEQERIKVICGGEALPMDLATRILGRASSLWNVYGPTETTIWSTLKEIKAGDKSISIGKPIANTGVYVLDKFMNPMAPGAAGELYISGDGVGKGYLNQPDLTKEKFVIDIFGNQPNAKMYRTGDLATFTPNGELNYISRIDAQVKIRGYRIETGEIEFNLAKDPDIKQVVVLARPDSNGVDKLVAYIALTDDTKGHDFNECINFWRNLLRGSVPDYMVPDNFIQVFEMPLTPNGKVDKKALAQTGAIPTESVNQYTAPRTDVETMVADIWKKHLGIDKIGIYDNFFELGGHSLIAVKVMANIEKETGRRLPLAILFENSTIEKLSLTLQMDGKSVTWDSLVPIKPKGSKTPIYIVHGAGLNVLLFNTLAMHMDPDQPVYGMQAKGLNGVDEPLNRIEDIAAHYISSIRVQNPNGPYALAGFSFGGIIAFEMARQMEALNLEVQMLAMFDTYAYRTPFYDSPLVQYYKRGMYVARRLWYSLTFKEGFQKTIERRGRSLQRIATRILWKLKAGKQEDEQIGFFGYSNKIDEMNDIAQMHYRIQPYNIEVELFRAETHSFYLDDFEYMGWKPYALKGVNVHRIPGEHNSIFKAPNDKIFAEILQERLNAMANKKSR</sequence>
<dbReference type="NCBIfam" id="TIGR01733">
    <property type="entry name" value="AA-adenyl-dom"/>
    <property type="match status" value="1"/>
</dbReference>
<dbReference type="InterPro" id="IPR025110">
    <property type="entry name" value="AMP-bd_C"/>
</dbReference>
<dbReference type="GO" id="GO:0043041">
    <property type="term" value="P:amino acid activation for nonribosomal peptide biosynthetic process"/>
    <property type="evidence" value="ECO:0007669"/>
    <property type="project" value="TreeGrafter"/>
</dbReference>
<dbReference type="Gene3D" id="3.30.300.30">
    <property type="match status" value="1"/>
</dbReference>
<dbReference type="SUPFAM" id="SSF56801">
    <property type="entry name" value="Acetyl-CoA synthetase-like"/>
    <property type="match status" value="1"/>
</dbReference>
<dbReference type="FunFam" id="1.10.1200.10:FF:000005">
    <property type="entry name" value="Nonribosomal peptide synthetase 1"/>
    <property type="match status" value="1"/>
</dbReference>
<dbReference type="InterPro" id="IPR009081">
    <property type="entry name" value="PP-bd_ACP"/>
</dbReference>
<dbReference type="InterPro" id="IPR020845">
    <property type="entry name" value="AMP-binding_CS"/>
</dbReference>
<dbReference type="InterPro" id="IPR001242">
    <property type="entry name" value="Condensation_dom"/>
</dbReference>
<gene>
    <name evidence="5" type="ORF">IDJ76_14810</name>
</gene>
<dbReference type="Pfam" id="PF00501">
    <property type="entry name" value="AMP-binding"/>
    <property type="match status" value="1"/>
</dbReference>
<name>A0A926S2Y9_9SPHI</name>
<dbReference type="SUPFAM" id="SSF52777">
    <property type="entry name" value="CoA-dependent acyltransferases"/>
    <property type="match status" value="2"/>
</dbReference>
<dbReference type="CDD" id="cd12116">
    <property type="entry name" value="A_NRPS_Ta1_like"/>
    <property type="match status" value="1"/>
</dbReference>
<dbReference type="CDD" id="cd19531">
    <property type="entry name" value="LCL_NRPS-like"/>
    <property type="match status" value="1"/>
</dbReference>
<keyword evidence="6" id="KW-1185">Reference proteome</keyword>
<dbReference type="FunFam" id="3.40.50.980:FF:000001">
    <property type="entry name" value="Non-ribosomal peptide synthetase"/>
    <property type="match status" value="1"/>
</dbReference>
<dbReference type="Gene3D" id="3.30.559.30">
    <property type="entry name" value="Nonribosomal peptide synthetase, condensation domain"/>
    <property type="match status" value="1"/>
</dbReference>
<dbReference type="Pfam" id="PF00668">
    <property type="entry name" value="Condensation"/>
    <property type="match status" value="1"/>
</dbReference>
<feature type="domain" description="Carrier" evidence="4">
    <location>
        <begin position="992"/>
        <end position="1067"/>
    </location>
</feature>
<dbReference type="SUPFAM" id="SSF47336">
    <property type="entry name" value="ACP-like"/>
    <property type="match status" value="1"/>
</dbReference>
<dbReference type="InterPro" id="IPR000873">
    <property type="entry name" value="AMP-dep_synth/lig_dom"/>
</dbReference>
<dbReference type="PROSITE" id="PS00455">
    <property type="entry name" value="AMP_BINDING"/>
    <property type="match status" value="1"/>
</dbReference>
<dbReference type="Gene3D" id="1.10.1200.10">
    <property type="entry name" value="ACP-like"/>
    <property type="match status" value="1"/>
</dbReference>
<evidence type="ECO:0000256" key="1">
    <source>
        <dbReference type="ARBA" id="ARBA00001957"/>
    </source>
</evidence>
<dbReference type="Gene3D" id="3.30.559.10">
    <property type="entry name" value="Chloramphenicol acetyltransferase-like domain"/>
    <property type="match status" value="1"/>
</dbReference>
<evidence type="ECO:0000256" key="3">
    <source>
        <dbReference type="ARBA" id="ARBA00022553"/>
    </source>
</evidence>
<dbReference type="Pfam" id="PF13193">
    <property type="entry name" value="AMP-binding_C"/>
    <property type="match status" value="1"/>
</dbReference>
<dbReference type="GO" id="GO:0044550">
    <property type="term" value="P:secondary metabolite biosynthetic process"/>
    <property type="evidence" value="ECO:0007669"/>
    <property type="project" value="TreeGrafter"/>
</dbReference>
<dbReference type="InterPro" id="IPR045851">
    <property type="entry name" value="AMP-bd_C_sf"/>
</dbReference>
<dbReference type="PANTHER" id="PTHR45527:SF1">
    <property type="entry name" value="FATTY ACID SYNTHASE"/>
    <property type="match status" value="1"/>
</dbReference>
<reference evidence="5" key="1">
    <citation type="submission" date="2020-09" db="EMBL/GenBank/DDBJ databases">
        <title>Novel species of Mucilaginibacter isolated from a glacier on the Tibetan Plateau.</title>
        <authorList>
            <person name="Liu Q."/>
            <person name="Xin Y.-H."/>
        </authorList>
    </citation>
    <scope>NUCLEOTIDE SEQUENCE</scope>
    <source>
        <strain evidence="5">ZB1P21</strain>
    </source>
</reference>
<evidence type="ECO:0000259" key="4">
    <source>
        <dbReference type="PROSITE" id="PS50075"/>
    </source>
</evidence>
<proteinExistence type="predicted"/>
<dbReference type="PROSITE" id="PS50075">
    <property type="entry name" value="CARRIER"/>
    <property type="match status" value="1"/>
</dbReference>
<organism evidence="5 6">
    <name type="scientific">Mucilaginibacter glaciei</name>
    <dbReference type="NCBI Taxonomy" id="2772109"/>
    <lineage>
        <taxon>Bacteria</taxon>
        <taxon>Pseudomonadati</taxon>
        <taxon>Bacteroidota</taxon>
        <taxon>Sphingobacteriia</taxon>
        <taxon>Sphingobacteriales</taxon>
        <taxon>Sphingobacteriaceae</taxon>
        <taxon>Mucilaginibacter</taxon>
    </lineage>
</organism>
<dbReference type="Gene3D" id="2.30.38.10">
    <property type="entry name" value="Luciferase, Domain 3"/>
    <property type="match status" value="1"/>
</dbReference>
<accession>A0A926S2Y9</accession>
<dbReference type="GO" id="GO:0031177">
    <property type="term" value="F:phosphopantetheine binding"/>
    <property type="evidence" value="ECO:0007669"/>
    <property type="project" value="TreeGrafter"/>
</dbReference>
<dbReference type="InterPro" id="IPR001031">
    <property type="entry name" value="Thioesterase"/>
</dbReference>
<comment type="cofactor">
    <cofactor evidence="1">
        <name>pantetheine 4'-phosphate</name>
        <dbReference type="ChEBI" id="CHEBI:47942"/>
    </cofactor>
</comment>
<dbReference type="InterPro" id="IPR010071">
    <property type="entry name" value="AA_adenyl_dom"/>
</dbReference>
<dbReference type="Proteomes" id="UP000619078">
    <property type="component" value="Unassembled WGS sequence"/>
</dbReference>
<dbReference type="Pfam" id="PF00550">
    <property type="entry name" value="PP-binding"/>
    <property type="match status" value="1"/>
</dbReference>
<dbReference type="FunFam" id="3.40.50.12780:FF:000012">
    <property type="entry name" value="Non-ribosomal peptide synthetase"/>
    <property type="match status" value="1"/>
</dbReference>
<dbReference type="RefSeq" id="WP_191164125.1">
    <property type="nucleotide sequence ID" value="NZ_JACWMX010000006.1"/>
</dbReference>
<dbReference type="InterPro" id="IPR029058">
    <property type="entry name" value="AB_hydrolase_fold"/>
</dbReference>
<dbReference type="Pfam" id="PF00975">
    <property type="entry name" value="Thioesterase"/>
    <property type="match status" value="1"/>
</dbReference>